<dbReference type="Proteomes" id="UP000009328">
    <property type="component" value="Unassembled WGS sequence"/>
</dbReference>
<keyword evidence="2" id="KW-1185">Reference proteome</keyword>
<accession>K0KRW6</accession>
<dbReference type="EMBL" id="CAIF01000216">
    <property type="protein sequence ID" value="CCH45881.1"/>
    <property type="molecule type" value="Genomic_DNA"/>
</dbReference>
<proteinExistence type="predicted"/>
<evidence type="ECO:0000313" key="1">
    <source>
        <dbReference type="EMBL" id="CCH45881.1"/>
    </source>
</evidence>
<dbReference type="AlphaFoldDB" id="K0KRW6"/>
<evidence type="ECO:0000313" key="2">
    <source>
        <dbReference type="Proteomes" id="UP000009328"/>
    </source>
</evidence>
<reference evidence="1 2" key="1">
    <citation type="journal article" date="2012" name="Eukaryot. Cell">
        <title>Draft genome sequence of Wickerhamomyces ciferrii NRRL Y-1031 F-60-10.</title>
        <authorList>
            <person name="Schneider J."/>
            <person name="Andrea H."/>
            <person name="Blom J."/>
            <person name="Jaenicke S."/>
            <person name="Ruckert C."/>
            <person name="Schorsch C."/>
            <person name="Szczepanowski R."/>
            <person name="Farwick M."/>
            <person name="Goesmann A."/>
            <person name="Puhler A."/>
            <person name="Schaffer S."/>
            <person name="Tauch A."/>
            <person name="Kohler T."/>
            <person name="Brinkrolf K."/>
        </authorList>
    </citation>
    <scope>NUCLEOTIDE SEQUENCE [LARGE SCALE GENOMIC DNA]</scope>
    <source>
        <strain evidence="2">ATCC 14091 / BCRC 22168 / CBS 111 / JCM 3599 / NBRC 0793 / NRRL Y-1031 F-60-10</strain>
    </source>
</reference>
<protein>
    <submittedName>
        <fullName evidence="1">Uncharacterized protein</fullName>
    </submittedName>
</protein>
<dbReference type="HOGENOM" id="CLU_947329_0_0_1"/>
<dbReference type="InParanoid" id="K0KRW6"/>
<comment type="caution">
    <text evidence="1">The sequence shown here is derived from an EMBL/GenBank/DDBJ whole genome shotgun (WGS) entry which is preliminary data.</text>
</comment>
<sequence length="297" mass="35576">MNNKSTLIKSKRETIRILNNIESPTIDPLIKQKELQKNSPDKEFKSSSAPEKEYNLFKNYNINPLTFDGRYCKDLVQFTPNEKFLNIIADRNIPYEERLKELAFSPKTPMHIARFEITPKKHITDSGAYDKVQEIWIFRSLFYDFDDVIDRLRCFPNRYVNQSSIFDQDTKRQINLTNEEHFDPNNVESVTPPNFIFFNTKPGNFEFNDLVDFIELNQDDIIWRTCFYYCISPSLRIERFHFKDTDPQSDFLLVIDETRPDYRPYKFERLFNMSMIRTNVINHWNFMIGQDGDLEDF</sequence>
<name>K0KRW6_WICCF</name>
<organism evidence="1 2">
    <name type="scientific">Wickerhamomyces ciferrii (strain ATCC 14091 / BCRC 22168 / CBS 111 / JCM 3599 / NBRC 0793 / NRRL Y-1031 F-60-10)</name>
    <name type="common">Yeast</name>
    <name type="synonym">Pichia ciferrii</name>
    <dbReference type="NCBI Taxonomy" id="1206466"/>
    <lineage>
        <taxon>Eukaryota</taxon>
        <taxon>Fungi</taxon>
        <taxon>Dikarya</taxon>
        <taxon>Ascomycota</taxon>
        <taxon>Saccharomycotina</taxon>
        <taxon>Saccharomycetes</taxon>
        <taxon>Phaffomycetales</taxon>
        <taxon>Wickerhamomycetaceae</taxon>
        <taxon>Wickerhamomyces</taxon>
    </lineage>
</organism>
<gene>
    <name evidence="1" type="ORF">BN7_5468</name>
</gene>